<evidence type="ECO:0000256" key="1">
    <source>
        <dbReference type="ARBA" id="ARBA00004496"/>
    </source>
</evidence>
<dbReference type="NCBIfam" id="TIGR00496">
    <property type="entry name" value="frr"/>
    <property type="match status" value="1"/>
</dbReference>
<comment type="similarity">
    <text evidence="2 5">Belongs to the RRF family.</text>
</comment>
<dbReference type="FunFam" id="3.30.1360.40:FF:000001">
    <property type="entry name" value="Ribosome-recycling factor"/>
    <property type="match status" value="1"/>
</dbReference>
<evidence type="ECO:0000259" key="7">
    <source>
        <dbReference type="Pfam" id="PF01765"/>
    </source>
</evidence>
<dbReference type="GO" id="GO:0043023">
    <property type="term" value="F:ribosomal large subunit binding"/>
    <property type="evidence" value="ECO:0007669"/>
    <property type="project" value="TreeGrafter"/>
</dbReference>
<dbReference type="Gene3D" id="3.30.1360.40">
    <property type="match status" value="1"/>
</dbReference>
<dbReference type="PANTHER" id="PTHR20982">
    <property type="entry name" value="RIBOSOME RECYCLING FACTOR"/>
    <property type="match status" value="1"/>
</dbReference>
<dbReference type="CDD" id="cd00520">
    <property type="entry name" value="RRF"/>
    <property type="match status" value="1"/>
</dbReference>
<protein>
    <recommendedName>
        <fullName evidence="5">Ribosome-recycling factor</fullName>
        <shortName evidence="5">RRF</shortName>
    </recommendedName>
    <alternativeName>
        <fullName evidence="5">Ribosome-releasing factor</fullName>
    </alternativeName>
</protein>
<keyword evidence="6" id="KW-0175">Coiled coil</keyword>
<dbReference type="PANTHER" id="PTHR20982:SF3">
    <property type="entry name" value="MITOCHONDRIAL RIBOSOME RECYCLING FACTOR PSEUDO 1"/>
    <property type="match status" value="1"/>
</dbReference>
<evidence type="ECO:0000256" key="5">
    <source>
        <dbReference type="HAMAP-Rule" id="MF_00040"/>
    </source>
</evidence>
<evidence type="ECO:0000256" key="2">
    <source>
        <dbReference type="ARBA" id="ARBA00005912"/>
    </source>
</evidence>
<reference evidence="8 9" key="1">
    <citation type="journal article" date="2016" name="Nat. Commun.">
        <title>Thousands of microbial genomes shed light on interconnected biogeochemical processes in an aquifer system.</title>
        <authorList>
            <person name="Anantharaman K."/>
            <person name="Brown C.T."/>
            <person name="Hug L.A."/>
            <person name="Sharon I."/>
            <person name="Castelle C.J."/>
            <person name="Probst A.J."/>
            <person name="Thomas B.C."/>
            <person name="Singh A."/>
            <person name="Wilkins M.J."/>
            <person name="Karaoz U."/>
            <person name="Brodie E.L."/>
            <person name="Williams K.H."/>
            <person name="Hubbard S.S."/>
            <person name="Banfield J.F."/>
        </authorList>
    </citation>
    <scope>NUCLEOTIDE SEQUENCE [LARGE SCALE GENOMIC DNA]</scope>
</reference>
<proteinExistence type="inferred from homology"/>
<dbReference type="InterPro" id="IPR002661">
    <property type="entry name" value="Ribosome_recyc_fac"/>
</dbReference>
<keyword evidence="3 5" id="KW-0963">Cytoplasm</keyword>
<name>A0A1F4ZUF8_9BACT</name>
<feature type="domain" description="Ribosome recycling factor" evidence="7">
    <location>
        <begin position="20"/>
        <end position="184"/>
    </location>
</feature>
<comment type="caution">
    <text evidence="8">The sequence shown here is derived from an EMBL/GenBank/DDBJ whole genome shotgun (WGS) entry which is preliminary data.</text>
</comment>
<gene>
    <name evidence="5" type="primary">frr</name>
    <name evidence="8" type="ORF">A2397_02250</name>
</gene>
<evidence type="ECO:0000313" key="9">
    <source>
        <dbReference type="Proteomes" id="UP000176424"/>
    </source>
</evidence>
<dbReference type="InterPro" id="IPR036191">
    <property type="entry name" value="RRF_sf"/>
</dbReference>
<dbReference type="GO" id="GO:0006415">
    <property type="term" value="P:translational termination"/>
    <property type="evidence" value="ECO:0007669"/>
    <property type="project" value="UniProtKB-UniRule"/>
</dbReference>
<evidence type="ECO:0000256" key="6">
    <source>
        <dbReference type="SAM" id="Coils"/>
    </source>
</evidence>
<keyword evidence="4 5" id="KW-0648">Protein biosynthesis</keyword>
<sequence>MSMDLGDVPVKMQKIVEFVKSDVAAIRTGRATPSLVENIVIKAYGGTTSMKIIELASVTAPDSQSLLITPYDQSIIGDIRRDIVGANVGLTPVLDNNVIRIAVPALTEERRLEYVKMLHTKLEDGRVKLRQVRHDKMSELKRAGEAKEINEDEQSRMEEELQKVTDKMMEAVEEVGKAKEAELMKI</sequence>
<dbReference type="GO" id="GO:0005737">
    <property type="term" value="C:cytoplasm"/>
    <property type="evidence" value="ECO:0007669"/>
    <property type="project" value="UniProtKB-SubCell"/>
</dbReference>
<feature type="coiled-coil region" evidence="6">
    <location>
        <begin position="147"/>
        <end position="181"/>
    </location>
</feature>
<dbReference type="Proteomes" id="UP000176424">
    <property type="component" value="Unassembled WGS sequence"/>
</dbReference>
<comment type="subcellular location">
    <subcellularLocation>
        <location evidence="1 5">Cytoplasm</location>
    </subcellularLocation>
</comment>
<evidence type="ECO:0000256" key="3">
    <source>
        <dbReference type="ARBA" id="ARBA00022490"/>
    </source>
</evidence>
<dbReference type="Gene3D" id="1.10.132.20">
    <property type="entry name" value="Ribosome-recycling factor"/>
    <property type="match status" value="1"/>
</dbReference>
<dbReference type="EMBL" id="MEXR01000032">
    <property type="protein sequence ID" value="OGD09486.1"/>
    <property type="molecule type" value="Genomic_DNA"/>
</dbReference>
<organism evidence="8 9">
    <name type="scientific">Candidatus Amesbacteria bacterium RIFOXYB1_FULL_44_23</name>
    <dbReference type="NCBI Taxonomy" id="1797263"/>
    <lineage>
        <taxon>Bacteria</taxon>
        <taxon>Candidatus Amesiibacteriota</taxon>
    </lineage>
</organism>
<dbReference type="Pfam" id="PF01765">
    <property type="entry name" value="RRF"/>
    <property type="match status" value="1"/>
</dbReference>
<dbReference type="HAMAP" id="MF_00040">
    <property type="entry name" value="RRF"/>
    <property type="match status" value="1"/>
</dbReference>
<dbReference type="InterPro" id="IPR023584">
    <property type="entry name" value="Ribosome_recyc_fac_dom"/>
</dbReference>
<accession>A0A1F4ZUF8</accession>
<dbReference type="SUPFAM" id="SSF55194">
    <property type="entry name" value="Ribosome recycling factor, RRF"/>
    <property type="match status" value="1"/>
</dbReference>
<evidence type="ECO:0000256" key="4">
    <source>
        <dbReference type="ARBA" id="ARBA00022917"/>
    </source>
</evidence>
<dbReference type="AlphaFoldDB" id="A0A1F4ZUF8"/>
<dbReference type="STRING" id="1797263.A2397_02250"/>
<evidence type="ECO:0000313" key="8">
    <source>
        <dbReference type="EMBL" id="OGD09486.1"/>
    </source>
</evidence>
<dbReference type="FunFam" id="1.10.132.20:FF:000001">
    <property type="entry name" value="Ribosome-recycling factor"/>
    <property type="match status" value="1"/>
</dbReference>
<comment type="function">
    <text evidence="5">Responsible for the release of ribosomes from messenger RNA at the termination of protein biosynthesis. May increase the efficiency of translation by recycling ribosomes from one round of translation to another.</text>
</comment>